<dbReference type="RefSeq" id="WP_043886185.1">
    <property type="nucleotide sequence ID" value="NC_014628.2"/>
</dbReference>
<name>E3EJQ4_PAEPS</name>
<feature type="domain" description="GmrSD restriction endonucleases N-terminal" evidence="1">
    <location>
        <begin position="39"/>
        <end position="108"/>
    </location>
</feature>
<gene>
    <name evidence="2" type="ORF">PPSC2_26880</name>
</gene>
<organism evidence="2 3">
    <name type="scientific">Paenibacillus polymyxa (strain SC2)</name>
    <name type="common">Bacillus polymyxa</name>
    <dbReference type="NCBI Taxonomy" id="886882"/>
    <lineage>
        <taxon>Bacteria</taxon>
        <taxon>Bacillati</taxon>
        <taxon>Bacillota</taxon>
        <taxon>Bacilli</taxon>
        <taxon>Bacillales</taxon>
        <taxon>Paenibacillaceae</taxon>
        <taxon>Paenibacillus</taxon>
    </lineage>
</organism>
<evidence type="ECO:0000259" key="1">
    <source>
        <dbReference type="Pfam" id="PF03235"/>
    </source>
</evidence>
<dbReference type="HOGENOM" id="CLU_1465244_0_0_9"/>
<geneLocation type="plasmid" evidence="2 3">
    <name>pSC2</name>
</geneLocation>
<protein>
    <recommendedName>
        <fullName evidence="1">GmrSD restriction endonucleases N-terminal domain-containing protein</fullName>
    </recommendedName>
</protein>
<accession>E3EJQ4</accession>
<dbReference type="InterPro" id="IPR004919">
    <property type="entry name" value="GmrSD_N"/>
</dbReference>
<keyword evidence="2" id="KW-0614">Plasmid</keyword>
<dbReference type="PATRIC" id="fig|886882.15.peg.5682"/>
<dbReference type="Proteomes" id="UP000006868">
    <property type="component" value="Plasmid pSC2"/>
</dbReference>
<dbReference type="AlphaFoldDB" id="E3EJQ4"/>
<evidence type="ECO:0000313" key="2">
    <source>
        <dbReference type="EMBL" id="ADO59652.2"/>
    </source>
</evidence>
<sequence>MNFSDIPQFTRFGTWECNFSLVSFVRFIEEAERDEGLEMNPDFQRGHVWTEEQQVRYIEFLLRGGKTARTIYLNHSHWNKRSDTSSESFYVCVDGLQRATAIRRFVNNEIRVFGLLFKEFEGSPRIVQGVFIHVNDLPTRKEVLQWYIEFNSGGTVHSEEEINRVKELLEKEQ</sequence>
<dbReference type="PANTHER" id="PTHR39639:SF1">
    <property type="entry name" value="DUF262 DOMAIN-CONTAINING PROTEIN"/>
    <property type="match status" value="1"/>
</dbReference>
<dbReference type="Pfam" id="PF03235">
    <property type="entry name" value="GmrSD_N"/>
    <property type="match status" value="1"/>
</dbReference>
<reference evidence="2 3" key="1">
    <citation type="journal article" date="2011" name="J. Bacteriol.">
        <title>Complete genome sequence of Paenibacillus polymyxa SC2, a strain of plant growth-promoting Rhizobacterium with broad-spectrum antimicrobial activity.</title>
        <authorList>
            <person name="Ma M."/>
            <person name="Wang C."/>
            <person name="Ding Y."/>
            <person name="Li L."/>
            <person name="Shen D."/>
            <person name="Jiang X."/>
            <person name="Guan D."/>
            <person name="Cao F."/>
            <person name="Chen H."/>
            <person name="Feng R."/>
            <person name="Wang X."/>
            <person name="Ge Y."/>
            <person name="Yao L."/>
            <person name="Bing X."/>
            <person name="Yang X."/>
            <person name="Li J."/>
            <person name="Du B."/>
        </authorList>
    </citation>
    <scope>NUCLEOTIDE SEQUENCE [LARGE SCALE GENOMIC DNA]</scope>
    <source>
        <strain evidence="2 3">SC2</strain>
        <plasmid evidence="3">pSC2</plasmid>
    </source>
</reference>
<proteinExistence type="predicted"/>
<dbReference type="EMBL" id="CP002214">
    <property type="protein sequence ID" value="ADO59652.2"/>
    <property type="molecule type" value="Genomic_DNA"/>
</dbReference>
<dbReference type="OrthoDB" id="9770340at2"/>
<dbReference type="PANTHER" id="PTHR39639">
    <property type="entry name" value="CHROMOSOME 16, WHOLE GENOME SHOTGUN SEQUENCE"/>
    <property type="match status" value="1"/>
</dbReference>
<evidence type="ECO:0000313" key="3">
    <source>
        <dbReference type="Proteomes" id="UP000006868"/>
    </source>
</evidence>
<dbReference type="KEGG" id="ppm:PPSC2_26880"/>